<evidence type="ECO:0000313" key="6">
    <source>
        <dbReference type="EMBL" id="MFD1222912.1"/>
    </source>
</evidence>
<reference evidence="7" key="1">
    <citation type="journal article" date="2019" name="Int. J. Syst. Evol. Microbiol.">
        <title>The Global Catalogue of Microorganisms (GCM) 10K type strain sequencing project: providing services to taxonomists for standard genome sequencing and annotation.</title>
        <authorList>
            <consortium name="The Broad Institute Genomics Platform"/>
            <consortium name="The Broad Institute Genome Sequencing Center for Infectious Disease"/>
            <person name="Wu L."/>
            <person name="Ma J."/>
        </authorList>
    </citation>
    <scope>NUCLEOTIDE SEQUENCE [LARGE SCALE GENOMIC DNA]</scope>
    <source>
        <strain evidence="7">CCUG 53270</strain>
    </source>
</reference>
<evidence type="ECO:0000313" key="7">
    <source>
        <dbReference type="Proteomes" id="UP001597180"/>
    </source>
</evidence>
<dbReference type="RefSeq" id="WP_377768444.1">
    <property type="nucleotide sequence ID" value="NZ_JBHTLU010000031.1"/>
</dbReference>
<feature type="transmembrane region" description="Helical" evidence="5">
    <location>
        <begin position="17"/>
        <end position="35"/>
    </location>
</feature>
<dbReference type="Pfam" id="PF02361">
    <property type="entry name" value="CbiQ"/>
    <property type="match status" value="1"/>
</dbReference>
<organism evidence="6 7">
    <name type="scientific">Paenibacillus vulneris</name>
    <dbReference type="NCBI Taxonomy" id="1133364"/>
    <lineage>
        <taxon>Bacteria</taxon>
        <taxon>Bacillati</taxon>
        <taxon>Bacillota</taxon>
        <taxon>Bacilli</taxon>
        <taxon>Bacillales</taxon>
        <taxon>Paenibacillaceae</taxon>
        <taxon>Paenibacillus</taxon>
    </lineage>
</organism>
<evidence type="ECO:0000256" key="2">
    <source>
        <dbReference type="ARBA" id="ARBA00022692"/>
    </source>
</evidence>
<keyword evidence="2 5" id="KW-0812">Transmembrane</keyword>
<accession>A0ABW3UPM6</accession>
<comment type="caution">
    <text evidence="6">The sequence shown here is derived from an EMBL/GenBank/DDBJ whole genome shotgun (WGS) entry which is preliminary data.</text>
</comment>
<keyword evidence="7" id="KW-1185">Reference proteome</keyword>
<gene>
    <name evidence="6" type="ORF">ACFQ4B_22605</name>
</gene>
<proteinExistence type="predicted"/>
<evidence type="ECO:0000256" key="1">
    <source>
        <dbReference type="ARBA" id="ARBA00004141"/>
    </source>
</evidence>
<keyword evidence="3 5" id="KW-1133">Transmembrane helix</keyword>
<evidence type="ECO:0000256" key="4">
    <source>
        <dbReference type="ARBA" id="ARBA00023136"/>
    </source>
</evidence>
<sequence>MIAGFSLMTGLKTESCAVMLTIAVIYLPLLLEDIMRIMQSRRVRGPQYGRWDLAGRGRDMVLLLTPLFLMTFRQDCLGWY</sequence>
<protein>
    <submittedName>
        <fullName evidence="6">CbiQ family ECF transporter T component</fullName>
    </submittedName>
</protein>
<comment type="subcellular location">
    <subcellularLocation>
        <location evidence="1">Membrane</location>
        <topology evidence="1">Multi-pass membrane protein</topology>
    </subcellularLocation>
</comment>
<keyword evidence="4 5" id="KW-0472">Membrane</keyword>
<dbReference type="Proteomes" id="UP001597180">
    <property type="component" value="Unassembled WGS sequence"/>
</dbReference>
<evidence type="ECO:0000256" key="5">
    <source>
        <dbReference type="SAM" id="Phobius"/>
    </source>
</evidence>
<dbReference type="InterPro" id="IPR003339">
    <property type="entry name" value="ABC/ECF_trnsptr_transmembrane"/>
</dbReference>
<name>A0ABW3UPM6_9BACL</name>
<dbReference type="EMBL" id="JBHTLU010000031">
    <property type="protein sequence ID" value="MFD1222912.1"/>
    <property type="molecule type" value="Genomic_DNA"/>
</dbReference>
<evidence type="ECO:0000256" key="3">
    <source>
        <dbReference type="ARBA" id="ARBA00022989"/>
    </source>
</evidence>